<dbReference type="EMBL" id="JWZT01004999">
    <property type="protein sequence ID" value="KII62382.1"/>
    <property type="molecule type" value="Genomic_DNA"/>
</dbReference>
<gene>
    <name evidence="1" type="ORF">RF11_02502</name>
</gene>
<accession>A0A0C2IZX7</accession>
<name>A0A0C2IZX7_THEKT</name>
<proteinExistence type="predicted"/>
<organism evidence="1 2">
    <name type="scientific">Thelohanellus kitauei</name>
    <name type="common">Myxosporean</name>
    <dbReference type="NCBI Taxonomy" id="669202"/>
    <lineage>
        <taxon>Eukaryota</taxon>
        <taxon>Metazoa</taxon>
        <taxon>Cnidaria</taxon>
        <taxon>Myxozoa</taxon>
        <taxon>Myxosporea</taxon>
        <taxon>Bivalvulida</taxon>
        <taxon>Platysporina</taxon>
        <taxon>Myxobolidae</taxon>
        <taxon>Thelohanellus</taxon>
    </lineage>
</organism>
<evidence type="ECO:0000313" key="2">
    <source>
        <dbReference type="Proteomes" id="UP000031668"/>
    </source>
</evidence>
<comment type="caution">
    <text evidence="1">The sequence shown here is derived from an EMBL/GenBank/DDBJ whole genome shotgun (WGS) entry which is preliminary data.</text>
</comment>
<sequence>MSHSQTVAVEIIVYSQHNNSYGDVLLRPDLQGWRINVPVNIPRSMMIDNVIYDPSWNEFQIKIAIIDAFDNIKEISVIRIENGIETIEQESDIVFSNLNFKKFDHRDFILYTRGEWRYK</sequence>
<dbReference type="Proteomes" id="UP000031668">
    <property type="component" value="Unassembled WGS sequence"/>
</dbReference>
<evidence type="ECO:0000313" key="1">
    <source>
        <dbReference type="EMBL" id="KII62382.1"/>
    </source>
</evidence>
<dbReference type="AlphaFoldDB" id="A0A0C2IZX7"/>
<reference evidence="1 2" key="1">
    <citation type="journal article" date="2014" name="Genome Biol. Evol.">
        <title>The genome of the myxosporean Thelohanellus kitauei shows adaptations to nutrient acquisition within its fish host.</title>
        <authorList>
            <person name="Yang Y."/>
            <person name="Xiong J."/>
            <person name="Zhou Z."/>
            <person name="Huo F."/>
            <person name="Miao W."/>
            <person name="Ran C."/>
            <person name="Liu Y."/>
            <person name="Zhang J."/>
            <person name="Feng J."/>
            <person name="Wang M."/>
            <person name="Wang M."/>
            <person name="Wang L."/>
            <person name="Yao B."/>
        </authorList>
    </citation>
    <scope>NUCLEOTIDE SEQUENCE [LARGE SCALE GENOMIC DNA]</scope>
    <source>
        <strain evidence="1">Wuqing</strain>
    </source>
</reference>
<protein>
    <submittedName>
        <fullName evidence="1">Uncharacterized protein</fullName>
    </submittedName>
</protein>
<keyword evidence="2" id="KW-1185">Reference proteome</keyword>